<name>A0ABW2C614_9PSEU</name>
<dbReference type="PANTHER" id="PTHR35535:SF2">
    <property type="entry name" value="DUF306 DOMAIN-CONTAINING PROTEIN"/>
    <property type="match status" value="1"/>
</dbReference>
<dbReference type="InterPro" id="IPR053147">
    <property type="entry name" value="Hsp_HslJ-like"/>
</dbReference>
<sequence>MRALLSMTLLAAVAAAIGGCGNQGGAEPADPPERLPVGQEFLSTEVTESGQQRPLVKDTRIRLSFAEGELRFSAGCNSFFGDARLAAGELVVEDLRSTEMGCAKPLMRQDDWLARFFTSGPSWQRDGDTLTLTSEDTTITLERQVAEPDKSLRGTRWQLDTIIDGATASSAAGDMRAHLVFHENGQVRGNAGCNQLTARYERDGGRIEFSRIVTTRKACGQPHDRIEQAVLTVLESSPRMEVEANRLTLTAESGKGLRFVAGD</sequence>
<dbReference type="RefSeq" id="WP_345393719.1">
    <property type="nucleotide sequence ID" value="NZ_BAABLA010000020.1"/>
</dbReference>
<feature type="domain" description="DUF306" evidence="1">
    <location>
        <begin position="53"/>
        <end position="138"/>
    </location>
</feature>
<evidence type="ECO:0000313" key="2">
    <source>
        <dbReference type="EMBL" id="MFC6870811.1"/>
    </source>
</evidence>
<dbReference type="PROSITE" id="PS51257">
    <property type="entry name" value="PROKAR_LIPOPROTEIN"/>
    <property type="match status" value="1"/>
</dbReference>
<protein>
    <submittedName>
        <fullName evidence="2">META domain-containing protein</fullName>
    </submittedName>
</protein>
<comment type="caution">
    <text evidence="2">The sequence shown here is derived from an EMBL/GenBank/DDBJ whole genome shotgun (WGS) entry which is preliminary data.</text>
</comment>
<dbReference type="Gene3D" id="2.40.128.270">
    <property type="match status" value="2"/>
</dbReference>
<proteinExistence type="predicted"/>
<evidence type="ECO:0000259" key="1">
    <source>
        <dbReference type="Pfam" id="PF03724"/>
    </source>
</evidence>
<dbReference type="InterPro" id="IPR005184">
    <property type="entry name" value="DUF306_Meta_HslJ"/>
</dbReference>
<dbReference type="Pfam" id="PF03724">
    <property type="entry name" value="META"/>
    <property type="match status" value="2"/>
</dbReference>
<keyword evidence="3" id="KW-1185">Reference proteome</keyword>
<organism evidence="2 3">
    <name type="scientific">Haloechinothrix salitolerans</name>
    <dbReference type="NCBI Taxonomy" id="926830"/>
    <lineage>
        <taxon>Bacteria</taxon>
        <taxon>Bacillati</taxon>
        <taxon>Actinomycetota</taxon>
        <taxon>Actinomycetes</taxon>
        <taxon>Pseudonocardiales</taxon>
        <taxon>Pseudonocardiaceae</taxon>
        <taxon>Haloechinothrix</taxon>
    </lineage>
</organism>
<dbReference type="EMBL" id="JBHSXX010000001">
    <property type="protein sequence ID" value="MFC6870811.1"/>
    <property type="molecule type" value="Genomic_DNA"/>
</dbReference>
<gene>
    <name evidence="2" type="ORF">ACFQGD_27140</name>
</gene>
<feature type="domain" description="DUF306" evidence="1">
    <location>
        <begin position="150"/>
        <end position="257"/>
    </location>
</feature>
<dbReference type="Proteomes" id="UP001596337">
    <property type="component" value="Unassembled WGS sequence"/>
</dbReference>
<dbReference type="PANTHER" id="PTHR35535">
    <property type="entry name" value="HEAT SHOCK PROTEIN HSLJ"/>
    <property type="match status" value="1"/>
</dbReference>
<reference evidence="3" key="1">
    <citation type="journal article" date="2019" name="Int. J. Syst. Evol. Microbiol.">
        <title>The Global Catalogue of Microorganisms (GCM) 10K type strain sequencing project: providing services to taxonomists for standard genome sequencing and annotation.</title>
        <authorList>
            <consortium name="The Broad Institute Genomics Platform"/>
            <consortium name="The Broad Institute Genome Sequencing Center for Infectious Disease"/>
            <person name="Wu L."/>
            <person name="Ma J."/>
        </authorList>
    </citation>
    <scope>NUCLEOTIDE SEQUENCE [LARGE SCALE GENOMIC DNA]</scope>
    <source>
        <strain evidence="3">KCTC 32255</strain>
    </source>
</reference>
<evidence type="ECO:0000313" key="3">
    <source>
        <dbReference type="Proteomes" id="UP001596337"/>
    </source>
</evidence>
<accession>A0ABW2C614</accession>
<dbReference type="InterPro" id="IPR038670">
    <property type="entry name" value="HslJ-like_sf"/>
</dbReference>